<dbReference type="Pfam" id="PF13338">
    <property type="entry name" value="AbiEi_4"/>
    <property type="match status" value="1"/>
</dbReference>
<protein>
    <recommendedName>
        <fullName evidence="1">AbiEi antitoxin N-terminal domain-containing protein</fullName>
    </recommendedName>
</protein>
<dbReference type="InterPro" id="IPR025159">
    <property type="entry name" value="AbiEi_N"/>
</dbReference>
<dbReference type="AlphaFoldDB" id="A0A2H0YU66"/>
<dbReference type="EMBL" id="PEXU01000061">
    <property type="protein sequence ID" value="PIS42044.1"/>
    <property type="molecule type" value="Genomic_DNA"/>
</dbReference>
<proteinExistence type="predicted"/>
<name>A0A2H0YU66_9BACT</name>
<organism evidence="2 3">
    <name type="scientific">Candidatus Kerfeldbacteria bacterium CG08_land_8_20_14_0_20_40_16</name>
    <dbReference type="NCBI Taxonomy" id="2014244"/>
    <lineage>
        <taxon>Bacteria</taxon>
        <taxon>Candidatus Kerfeldiibacteriota</taxon>
    </lineage>
</organism>
<sequence length="198" mass="23387">MDKKAKKGEYLDILLRSKKTIFSTEDVALLWGEENEGAARVRLSYYVKNGKLIRIRRGLYAKDDHYDRFELATRIYTPSYISFETVLTRSGINFQYYSTIFVASYVSREIEIAGQKITFVRMKNYVLSNTAGIEHKTGYAIATKERAFLDRIYVSKDYHFDHLDPLDWDKVFQILPAYNNKRIIKKVNEYFKHYKDAK</sequence>
<comment type="caution">
    <text evidence="2">The sequence shown here is derived from an EMBL/GenBank/DDBJ whole genome shotgun (WGS) entry which is preliminary data.</text>
</comment>
<accession>A0A2H0YU66</accession>
<gene>
    <name evidence="2" type="ORF">COT24_05630</name>
</gene>
<dbReference type="Proteomes" id="UP000231542">
    <property type="component" value="Unassembled WGS sequence"/>
</dbReference>
<reference evidence="2 3" key="1">
    <citation type="submission" date="2017-09" db="EMBL/GenBank/DDBJ databases">
        <title>Depth-based differentiation of microbial function through sediment-hosted aquifers and enrichment of novel symbionts in the deep terrestrial subsurface.</title>
        <authorList>
            <person name="Probst A.J."/>
            <person name="Ladd B."/>
            <person name="Jarett J.K."/>
            <person name="Geller-Mcgrath D.E."/>
            <person name="Sieber C.M."/>
            <person name="Emerson J.B."/>
            <person name="Anantharaman K."/>
            <person name="Thomas B.C."/>
            <person name="Malmstrom R."/>
            <person name="Stieglmeier M."/>
            <person name="Klingl A."/>
            <person name="Woyke T."/>
            <person name="Ryan C.M."/>
            <person name="Banfield J.F."/>
        </authorList>
    </citation>
    <scope>NUCLEOTIDE SEQUENCE [LARGE SCALE GENOMIC DNA]</scope>
    <source>
        <strain evidence="2">CG08_land_8_20_14_0_20_40_16</strain>
    </source>
</reference>
<evidence type="ECO:0000313" key="3">
    <source>
        <dbReference type="Proteomes" id="UP000231542"/>
    </source>
</evidence>
<evidence type="ECO:0000313" key="2">
    <source>
        <dbReference type="EMBL" id="PIS42044.1"/>
    </source>
</evidence>
<evidence type="ECO:0000259" key="1">
    <source>
        <dbReference type="Pfam" id="PF13338"/>
    </source>
</evidence>
<feature type="domain" description="AbiEi antitoxin N-terminal" evidence="1">
    <location>
        <begin position="10"/>
        <end position="61"/>
    </location>
</feature>